<protein>
    <submittedName>
        <fullName evidence="7">Asparagine synthetase domain-containing protein 1</fullName>
    </submittedName>
</protein>
<dbReference type="CDD" id="cd01991">
    <property type="entry name" value="Asn_synthase_B_C"/>
    <property type="match status" value="1"/>
</dbReference>
<name>A0A8T1W703_9STRA</name>
<feature type="signal peptide" evidence="5">
    <location>
        <begin position="1"/>
        <end position="17"/>
    </location>
</feature>
<keyword evidence="3" id="KW-0315">Glutamine amidotransferase</keyword>
<dbReference type="GO" id="GO:0006529">
    <property type="term" value="P:asparagine biosynthetic process"/>
    <property type="evidence" value="ECO:0007669"/>
    <property type="project" value="UniProtKB-KW"/>
</dbReference>
<keyword evidence="8" id="KW-1185">Reference proteome</keyword>
<feature type="chain" id="PRO_5035860898" evidence="5">
    <location>
        <begin position="18"/>
        <end position="819"/>
    </location>
</feature>
<dbReference type="OrthoDB" id="10252281at2759"/>
<reference evidence="7" key="1">
    <citation type="submission" date="2021-02" db="EMBL/GenBank/DDBJ databases">
        <authorList>
            <person name="Palmer J.M."/>
        </authorList>
    </citation>
    <scope>NUCLEOTIDE SEQUENCE</scope>
    <source>
        <strain evidence="7">SCRP734</strain>
    </source>
</reference>
<dbReference type="PANTHER" id="PTHR45937:SF1">
    <property type="entry name" value="ASPARAGINE SYNTHETASE DOMAIN-CONTAINING PROTEIN 1"/>
    <property type="match status" value="1"/>
</dbReference>
<dbReference type="InterPro" id="IPR001962">
    <property type="entry name" value="Asn_synthase"/>
</dbReference>
<proteinExistence type="predicted"/>
<evidence type="ECO:0000256" key="1">
    <source>
        <dbReference type="ARBA" id="ARBA00022605"/>
    </source>
</evidence>
<dbReference type="InterPro" id="IPR017932">
    <property type="entry name" value="GATase_2_dom"/>
</dbReference>
<sequence length="819" mass="89964">MCGIGLVLSALCSPCTACSVRSQACPCASTSPHPSPDSGGGPHANNSLESSHFDLELERRLCQRGPDHYQRLLRRVTTESNEDDAPRGFAIAMHSAVLHLRGDKVTPQPVEDSDDNVLCWNGEVFAMDGDDHEEDSKWMQASDTALLSDKLQLAGEKLQEMTLEELEKGSDPVVEVLRRVRGPYAMAWLHDRTKRVYFAHDRFGRRSLLYRRWGADLEGDFVADLAGTETTAVAFGASDLTRFVLSNVAVGASGEDLAQYRELPASGIYVLDLRARGSTEVGKLPAFRMEFHPYAPLGIKIDMTVSTAPAPTYVLDRFGCQLPCPAIDFDAVMAPQEEPSTLESSARALLLALSNAVGVRVRSVPPRPAPNGIAEARVAVLFSGGLDSVVLAALSHFHALPGEPVDLLTACFDEKSSFASPDRLAAELAHAELCALFPQRQWNLVQVNVPRAELSSKQHEIQTLMAPCDTHMDFNIGAAFWFLSRGRGELRKSAQETGKTTLDELNAFLKPQRGDLRELETEVAALSLFEDQSADDHTLLCPVRRCGRKRKHGCVLGVCKTCCFKMQRAVGKLLSDSENQHVDQREAQGYVAKLISMGLQSETHLDLLLDLLKTKRQEERGEKWNTTIEQPFLSCRVHRSKQEQGGKTTQSVRSPTSTIATCNPSPSCEYQTSARVVLVGIGADEQLAGYGRHRTTLINGGEAAMRAELRMDLGRIWKRNLGRDDRCIASHGRETRFPYLDENVVSTIATFPVSSLCDAQLPRGVGDKRALRLVAKTLGLRSCAGLAKRAIQFGSRIAKVSNNRSNRQTQGKNKFSSVE</sequence>
<feature type="region of interest" description="Disordered" evidence="4">
    <location>
        <begin position="29"/>
        <end position="48"/>
    </location>
</feature>
<comment type="caution">
    <text evidence="7">The sequence shown here is derived from an EMBL/GenBank/DDBJ whole genome shotgun (WGS) entry which is preliminary data.</text>
</comment>
<evidence type="ECO:0000256" key="3">
    <source>
        <dbReference type="ARBA" id="ARBA00022962"/>
    </source>
</evidence>
<evidence type="ECO:0000313" key="7">
    <source>
        <dbReference type="EMBL" id="KAG7387960.1"/>
    </source>
</evidence>
<evidence type="ECO:0000259" key="6">
    <source>
        <dbReference type="PROSITE" id="PS51278"/>
    </source>
</evidence>
<dbReference type="PANTHER" id="PTHR45937">
    <property type="entry name" value="ASPARAGINE SYNTHETASE DOMAIN-CONTAINING PROTEIN 1"/>
    <property type="match status" value="1"/>
</dbReference>
<dbReference type="EMBL" id="JAGDFM010000069">
    <property type="protein sequence ID" value="KAG7387960.1"/>
    <property type="molecule type" value="Genomic_DNA"/>
</dbReference>
<dbReference type="PROSITE" id="PS51278">
    <property type="entry name" value="GATASE_TYPE_2"/>
    <property type="match status" value="1"/>
</dbReference>
<evidence type="ECO:0000256" key="2">
    <source>
        <dbReference type="ARBA" id="ARBA00022888"/>
    </source>
</evidence>
<feature type="region of interest" description="Disordered" evidence="4">
    <location>
        <begin position="639"/>
        <end position="664"/>
    </location>
</feature>
<evidence type="ECO:0000313" key="8">
    <source>
        <dbReference type="Proteomes" id="UP000694044"/>
    </source>
</evidence>
<organism evidence="7 8">
    <name type="scientific">Phytophthora pseudosyringae</name>
    <dbReference type="NCBI Taxonomy" id="221518"/>
    <lineage>
        <taxon>Eukaryota</taxon>
        <taxon>Sar</taxon>
        <taxon>Stramenopiles</taxon>
        <taxon>Oomycota</taxon>
        <taxon>Peronosporomycetes</taxon>
        <taxon>Peronosporales</taxon>
        <taxon>Peronosporaceae</taxon>
        <taxon>Phytophthora</taxon>
    </lineage>
</organism>
<dbReference type="AlphaFoldDB" id="A0A8T1W703"/>
<gene>
    <name evidence="7" type="primary">ASNSD1</name>
    <name evidence="7" type="ORF">PHYPSEUDO_013358</name>
</gene>
<dbReference type="Proteomes" id="UP000694044">
    <property type="component" value="Unassembled WGS sequence"/>
</dbReference>
<feature type="domain" description="Glutamine amidotransferase type-2" evidence="6">
    <location>
        <begin position="2"/>
        <end position="274"/>
    </location>
</feature>
<dbReference type="GO" id="GO:0004066">
    <property type="term" value="F:asparagine synthase (glutamine-hydrolyzing) activity"/>
    <property type="evidence" value="ECO:0007669"/>
    <property type="project" value="InterPro"/>
</dbReference>
<keyword evidence="1" id="KW-0028">Amino-acid biosynthesis</keyword>
<evidence type="ECO:0000256" key="4">
    <source>
        <dbReference type="SAM" id="MobiDB-lite"/>
    </source>
</evidence>
<feature type="compositionally biased region" description="Polar residues" evidence="4">
    <location>
        <begin position="643"/>
        <end position="664"/>
    </location>
</feature>
<dbReference type="Pfam" id="PF00733">
    <property type="entry name" value="Asn_synthase"/>
    <property type="match status" value="1"/>
</dbReference>
<keyword evidence="2" id="KW-0061">Asparagine biosynthesis</keyword>
<evidence type="ECO:0000256" key="5">
    <source>
        <dbReference type="SAM" id="SignalP"/>
    </source>
</evidence>
<accession>A0A8T1W703</accession>
<dbReference type="InterPro" id="IPR051857">
    <property type="entry name" value="Asn_synthetase_domain"/>
</dbReference>
<keyword evidence="5" id="KW-0732">Signal</keyword>